<dbReference type="InterPro" id="IPR005746">
    <property type="entry name" value="Thioredoxin"/>
</dbReference>
<name>A0A011NX70_9PROT</name>
<feature type="active site" description="Nucleophile" evidence="8">
    <location>
        <position position="36"/>
    </location>
</feature>
<comment type="caution">
    <text evidence="11">The sequence shown here is derived from an EMBL/GenBank/DDBJ whole genome shotgun (WGS) entry which is preliminary data.</text>
</comment>
<keyword evidence="5 9" id="KW-0676">Redox-active center</keyword>
<dbReference type="PROSITE" id="PS51352">
    <property type="entry name" value="THIOREDOXIN_2"/>
    <property type="match status" value="1"/>
</dbReference>
<evidence type="ECO:0000256" key="9">
    <source>
        <dbReference type="PIRSR" id="PIRSR000077-4"/>
    </source>
</evidence>
<accession>A0A011NX70</accession>
<dbReference type="Proteomes" id="UP000020218">
    <property type="component" value="Unassembled WGS sequence"/>
</dbReference>
<feature type="site" description="Deprotonates C-terminal active site Cys" evidence="8">
    <location>
        <position position="27"/>
    </location>
</feature>
<dbReference type="NCBIfam" id="NF006898">
    <property type="entry name" value="PRK09381.1"/>
    <property type="match status" value="1"/>
</dbReference>
<keyword evidence="12" id="KW-1185">Reference proteome</keyword>
<dbReference type="EMBL" id="JFAX01000002">
    <property type="protein sequence ID" value="EXI69252.1"/>
    <property type="molecule type" value="Genomic_DNA"/>
</dbReference>
<dbReference type="PATRIC" id="fig|1454001.3.peg.422"/>
<comment type="similarity">
    <text evidence="1 7">Belongs to the thioredoxin family.</text>
</comment>
<dbReference type="PANTHER" id="PTHR45663:SF11">
    <property type="entry name" value="GEO12009P1"/>
    <property type="match status" value="1"/>
</dbReference>
<feature type="site" description="Contributes to redox potential value" evidence="8">
    <location>
        <position position="34"/>
    </location>
</feature>
<evidence type="ECO:0000256" key="3">
    <source>
        <dbReference type="ARBA" id="ARBA00022982"/>
    </source>
</evidence>
<keyword evidence="2" id="KW-0813">Transport</keyword>
<evidence type="ECO:0000313" key="12">
    <source>
        <dbReference type="Proteomes" id="UP000020218"/>
    </source>
</evidence>
<dbReference type="PANTHER" id="PTHR45663">
    <property type="entry name" value="GEO12009P1"/>
    <property type="match status" value="1"/>
</dbReference>
<evidence type="ECO:0000259" key="10">
    <source>
        <dbReference type="PROSITE" id="PS51352"/>
    </source>
</evidence>
<dbReference type="InterPro" id="IPR013766">
    <property type="entry name" value="Thioredoxin_domain"/>
</dbReference>
<dbReference type="AlphaFoldDB" id="A0A011NX70"/>
<reference evidence="11" key="1">
    <citation type="submission" date="2014-02" db="EMBL/GenBank/DDBJ databases">
        <title>Expanding our view of genomic diversity in Candidatus Accumulibacter clades.</title>
        <authorList>
            <person name="Skennerton C.T."/>
            <person name="Barr J.J."/>
            <person name="Slater F.R."/>
            <person name="Bond P.L."/>
            <person name="Tyson G.W."/>
        </authorList>
    </citation>
    <scope>NUCLEOTIDE SEQUENCE [LARGE SCALE GENOMIC DNA]</scope>
</reference>
<dbReference type="CDD" id="cd02947">
    <property type="entry name" value="TRX_family"/>
    <property type="match status" value="1"/>
</dbReference>
<evidence type="ECO:0000256" key="2">
    <source>
        <dbReference type="ARBA" id="ARBA00022448"/>
    </source>
</evidence>
<dbReference type="FunFam" id="3.40.30.10:FF:000001">
    <property type="entry name" value="Thioredoxin"/>
    <property type="match status" value="1"/>
</dbReference>
<evidence type="ECO:0000256" key="8">
    <source>
        <dbReference type="PIRSR" id="PIRSR000077-1"/>
    </source>
</evidence>
<dbReference type="GO" id="GO:0045454">
    <property type="term" value="P:cell redox homeostasis"/>
    <property type="evidence" value="ECO:0007669"/>
    <property type="project" value="TreeGrafter"/>
</dbReference>
<evidence type="ECO:0000256" key="5">
    <source>
        <dbReference type="ARBA" id="ARBA00023284"/>
    </source>
</evidence>
<gene>
    <name evidence="11" type="primary">trxA</name>
    <name evidence="11" type="ORF">AW08_00460</name>
</gene>
<feature type="site" description="Contributes to redox potential value" evidence="8">
    <location>
        <position position="35"/>
    </location>
</feature>
<evidence type="ECO:0000256" key="7">
    <source>
        <dbReference type="PIRNR" id="PIRNR000077"/>
    </source>
</evidence>
<dbReference type="SUPFAM" id="SSF52833">
    <property type="entry name" value="Thioredoxin-like"/>
    <property type="match status" value="1"/>
</dbReference>
<keyword evidence="4 9" id="KW-1015">Disulfide bond</keyword>
<proteinExistence type="inferred from homology"/>
<dbReference type="InterPro" id="IPR036249">
    <property type="entry name" value="Thioredoxin-like_sf"/>
</dbReference>
<dbReference type="Gene3D" id="3.40.30.10">
    <property type="entry name" value="Glutaredoxin"/>
    <property type="match status" value="1"/>
</dbReference>
<dbReference type="GO" id="GO:0015035">
    <property type="term" value="F:protein-disulfide reductase activity"/>
    <property type="evidence" value="ECO:0007669"/>
    <property type="project" value="UniProtKB-UniRule"/>
</dbReference>
<dbReference type="Pfam" id="PF00085">
    <property type="entry name" value="Thioredoxin"/>
    <property type="match status" value="1"/>
</dbReference>
<protein>
    <recommendedName>
        <fullName evidence="6 7">Thioredoxin</fullName>
    </recommendedName>
</protein>
<dbReference type="PIRSF" id="PIRSF000077">
    <property type="entry name" value="Thioredoxin"/>
    <property type="match status" value="1"/>
</dbReference>
<evidence type="ECO:0000313" key="11">
    <source>
        <dbReference type="EMBL" id="EXI69252.1"/>
    </source>
</evidence>
<evidence type="ECO:0000256" key="6">
    <source>
        <dbReference type="NCBIfam" id="TIGR01068"/>
    </source>
</evidence>
<dbReference type="GO" id="GO:0005829">
    <property type="term" value="C:cytosol"/>
    <property type="evidence" value="ECO:0007669"/>
    <property type="project" value="TreeGrafter"/>
</dbReference>
<dbReference type="PROSITE" id="PS00194">
    <property type="entry name" value="THIOREDOXIN_1"/>
    <property type="match status" value="1"/>
</dbReference>
<keyword evidence="3" id="KW-0249">Electron transport</keyword>
<feature type="active site" description="Nucleophile" evidence="8">
    <location>
        <position position="33"/>
    </location>
</feature>
<evidence type="ECO:0000256" key="1">
    <source>
        <dbReference type="ARBA" id="ARBA00008987"/>
    </source>
</evidence>
<feature type="disulfide bond" description="Redox-active" evidence="9">
    <location>
        <begin position="33"/>
        <end position="36"/>
    </location>
</feature>
<dbReference type="NCBIfam" id="TIGR01068">
    <property type="entry name" value="thioredoxin"/>
    <property type="match status" value="1"/>
</dbReference>
<organism evidence="11 12">
    <name type="scientific">Candidatus Accumulibacter adjunctus</name>
    <dbReference type="NCBI Taxonomy" id="1454001"/>
    <lineage>
        <taxon>Bacteria</taxon>
        <taxon>Pseudomonadati</taxon>
        <taxon>Pseudomonadota</taxon>
        <taxon>Betaproteobacteria</taxon>
        <taxon>Candidatus Accumulibacter</taxon>
    </lineage>
</organism>
<dbReference type="InterPro" id="IPR017937">
    <property type="entry name" value="Thioredoxin_CS"/>
</dbReference>
<evidence type="ECO:0000256" key="4">
    <source>
        <dbReference type="ARBA" id="ARBA00023157"/>
    </source>
</evidence>
<feature type="domain" description="Thioredoxin" evidence="10">
    <location>
        <begin position="1"/>
        <end position="108"/>
    </location>
</feature>
<sequence>MNEHIHHVTDDSFAADVLQSAEPVLVDYWAEWCGPCKMIAPLLDDIATDYAGRLKVVKLNIDDNQRTPASYGIRGIPTLMLFKNGNVEATKVGALSRAQLVTFIDSNL</sequence>
<dbReference type="STRING" id="1454001.AW08_00460"/>
<dbReference type="PRINTS" id="PR00421">
    <property type="entry name" value="THIOREDOXIN"/>
</dbReference>